<keyword evidence="5" id="KW-1185">Reference proteome</keyword>
<evidence type="ECO:0008006" key="6">
    <source>
        <dbReference type="Google" id="ProtNLM"/>
    </source>
</evidence>
<keyword evidence="1" id="KW-0175">Coiled coil</keyword>
<accession>A0A4Y2EEY6</accession>
<dbReference type="PANTHER" id="PTHR46888">
    <property type="entry name" value="ZINC KNUCKLE DOMAINCONTAINING PROTEIN-RELATED"/>
    <property type="match status" value="1"/>
</dbReference>
<evidence type="ECO:0000256" key="2">
    <source>
        <dbReference type="SAM" id="MobiDB-lite"/>
    </source>
</evidence>
<gene>
    <name evidence="3" type="ORF">AVEN_247027_1</name>
    <name evidence="4" type="ORF">AVEN_40877_1</name>
</gene>
<dbReference type="AlphaFoldDB" id="A0A4Y2EEY6"/>
<organism evidence="4 5">
    <name type="scientific">Araneus ventricosus</name>
    <name type="common">Orbweaver spider</name>
    <name type="synonym">Epeira ventricosa</name>
    <dbReference type="NCBI Taxonomy" id="182803"/>
    <lineage>
        <taxon>Eukaryota</taxon>
        <taxon>Metazoa</taxon>
        <taxon>Ecdysozoa</taxon>
        <taxon>Arthropoda</taxon>
        <taxon>Chelicerata</taxon>
        <taxon>Arachnida</taxon>
        <taxon>Araneae</taxon>
        <taxon>Araneomorphae</taxon>
        <taxon>Entelegynae</taxon>
        <taxon>Araneoidea</taxon>
        <taxon>Araneidae</taxon>
        <taxon>Araneus</taxon>
    </lineage>
</organism>
<evidence type="ECO:0000313" key="3">
    <source>
        <dbReference type="EMBL" id="GBM26364.1"/>
    </source>
</evidence>
<comment type="caution">
    <text evidence="4">The sequence shown here is derived from an EMBL/GenBank/DDBJ whole genome shotgun (WGS) entry which is preliminary data.</text>
</comment>
<evidence type="ECO:0000256" key="1">
    <source>
        <dbReference type="SAM" id="Coils"/>
    </source>
</evidence>
<feature type="region of interest" description="Disordered" evidence="2">
    <location>
        <begin position="425"/>
        <end position="461"/>
    </location>
</feature>
<proteinExistence type="predicted"/>
<protein>
    <recommendedName>
        <fullName evidence="6">SCAN box domain-containing protein</fullName>
    </recommendedName>
</protein>
<feature type="coiled-coil region" evidence="1">
    <location>
        <begin position="59"/>
        <end position="108"/>
    </location>
</feature>
<dbReference type="EMBL" id="BGPR01169676">
    <property type="protein sequence ID" value="GBM26364.1"/>
    <property type="molecule type" value="Genomic_DNA"/>
</dbReference>
<name>A0A4Y2EEY6_ARAVE</name>
<dbReference type="OrthoDB" id="6509498at2759"/>
<sequence>MSVFAGARKCDLKILAEELGETVNDSHKLKDLKKIILASKEYDEESAKEWMDTIINERKEKEENEIRQEEIAERRRQDEIQIAEQKRQEEIELRKLEYEERMRKEEYEERKRKDEMEFELQKIRLGAEGRSLNSNSVANQNVNSMQIKPKLEIHHLMQKFNSDEKDISLYLIMVERLAKQAEILENTWVAHLLGLLPYDIAQLIAREQDEIANDYGEVKKILLKRFKLTPEKFRQKFFMHNKNLGSTWENFAYELRSFFNEWVNGVKADSFEQLNDLIITDEIKRKVSQEIKDHFIDEWSKLNSPDDLVEKLDDCDTLRSTFRKKNKNVDNLKSINNSLVKTNSYYNKNKSGKVSLRKGDIVAFRRKPNTTGESTKTQPRYRGPMVVTEVRPSDTYRMSQLEPRKGRPYATIVHVIQLKAWRSWNEDNDDSSTNSHNEPEMQRSKRTVRKPLRYGDFMPDR</sequence>
<dbReference type="SUPFAM" id="SSF47353">
    <property type="entry name" value="Retrovirus capsid dimerization domain-like"/>
    <property type="match status" value="1"/>
</dbReference>
<dbReference type="EMBL" id="BGPR01169691">
    <property type="protein sequence ID" value="GBM26415.1"/>
    <property type="molecule type" value="Genomic_DNA"/>
</dbReference>
<evidence type="ECO:0000313" key="4">
    <source>
        <dbReference type="EMBL" id="GBM26415.1"/>
    </source>
</evidence>
<dbReference type="PANTHER" id="PTHR46888:SF1">
    <property type="entry name" value="RIBONUCLEASE H"/>
    <property type="match status" value="1"/>
</dbReference>
<reference evidence="4 5" key="1">
    <citation type="journal article" date="2019" name="Sci. Rep.">
        <title>Orb-weaving spider Araneus ventricosus genome elucidates the spidroin gene catalogue.</title>
        <authorList>
            <person name="Kono N."/>
            <person name="Nakamura H."/>
            <person name="Ohtoshi R."/>
            <person name="Moran D.A.P."/>
            <person name="Shinohara A."/>
            <person name="Yoshida Y."/>
            <person name="Fujiwara M."/>
            <person name="Mori M."/>
            <person name="Tomita M."/>
            <person name="Arakawa K."/>
        </authorList>
    </citation>
    <scope>NUCLEOTIDE SEQUENCE [LARGE SCALE GENOMIC DNA]</scope>
</reference>
<dbReference type="Proteomes" id="UP000499080">
    <property type="component" value="Unassembled WGS sequence"/>
</dbReference>
<evidence type="ECO:0000313" key="5">
    <source>
        <dbReference type="Proteomes" id="UP000499080"/>
    </source>
</evidence>